<feature type="region of interest" description="Disordered" evidence="1">
    <location>
        <begin position="209"/>
        <end position="236"/>
    </location>
</feature>
<feature type="compositionally biased region" description="Polar residues" evidence="1">
    <location>
        <begin position="615"/>
        <end position="631"/>
    </location>
</feature>
<comment type="caution">
    <text evidence="3">The sequence shown here is derived from an EMBL/GenBank/DDBJ whole genome shotgun (WGS) entry which is preliminary data.</text>
</comment>
<organism evidence="3 4">
    <name type="scientific">Polyplax serrata</name>
    <name type="common">Common mouse louse</name>
    <dbReference type="NCBI Taxonomy" id="468196"/>
    <lineage>
        <taxon>Eukaryota</taxon>
        <taxon>Metazoa</taxon>
        <taxon>Ecdysozoa</taxon>
        <taxon>Arthropoda</taxon>
        <taxon>Hexapoda</taxon>
        <taxon>Insecta</taxon>
        <taxon>Pterygota</taxon>
        <taxon>Neoptera</taxon>
        <taxon>Paraneoptera</taxon>
        <taxon>Psocodea</taxon>
        <taxon>Troctomorpha</taxon>
        <taxon>Phthiraptera</taxon>
        <taxon>Anoplura</taxon>
        <taxon>Polyplacidae</taxon>
        <taxon>Polyplax</taxon>
    </lineage>
</organism>
<feature type="compositionally biased region" description="Basic and acidic residues" evidence="1">
    <location>
        <begin position="438"/>
        <end position="455"/>
    </location>
</feature>
<feature type="region of interest" description="Disordered" evidence="1">
    <location>
        <begin position="425"/>
        <end position="455"/>
    </location>
</feature>
<evidence type="ECO:0000313" key="3">
    <source>
        <dbReference type="EMBL" id="KAK6637700.1"/>
    </source>
</evidence>
<evidence type="ECO:0000256" key="2">
    <source>
        <dbReference type="SAM" id="Phobius"/>
    </source>
</evidence>
<accession>A0ABR1B7R3</accession>
<feature type="region of interest" description="Disordered" evidence="1">
    <location>
        <begin position="330"/>
        <end position="363"/>
    </location>
</feature>
<proteinExistence type="predicted"/>
<dbReference type="Proteomes" id="UP001359485">
    <property type="component" value="Unassembled WGS sequence"/>
</dbReference>
<name>A0ABR1B7R3_POLSC</name>
<feature type="compositionally biased region" description="Polar residues" evidence="1">
    <location>
        <begin position="427"/>
        <end position="437"/>
    </location>
</feature>
<feature type="compositionally biased region" description="Polar residues" evidence="1">
    <location>
        <begin position="209"/>
        <end position="226"/>
    </location>
</feature>
<gene>
    <name evidence="3" type="ORF">RUM44_008122</name>
</gene>
<keyword evidence="2" id="KW-0472">Membrane</keyword>
<feature type="compositionally biased region" description="Basic and acidic residues" evidence="1">
    <location>
        <begin position="330"/>
        <end position="348"/>
    </location>
</feature>
<feature type="transmembrane region" description="Helical" evidence="2">
    <location>
        <begin position="161"/>
        <end position="181"/>
    </location>
</feature>
<reference evidence="3 4" key="1">
    <citation type="submission" date="2023-09" db="EMBL/GenBank/DDBJ databases">
        <title>Genomes of two closely related lineages of the louse Polyplax serrata with different host specificities.</title>
        <authorList>
            <person name="Martinu J."/>
            <person name="Tarabai H."/>
            <person name="Stefka J."/>
            <person name="Hypsa V."/>
        </authorList>
    </citation>
    <scope>NUCLEOTIDE SEQUENCE [LARGE SCALE GENOMIC DNA]</scope>
    <source>
        <strain evidence="3">98ZLc_SE</strain>
    </source>
</reference>
<keyword evidence="4" id="KW-1185">Reference proteome</keyword>
<keyword evidence="2" id="KW-0812">Transmembrane</keyword>
<feature type="compositionally biased region" description="Low complexity" evidence="1">
    <location>
        <begin position="632"/>
        <end position="661"/>
    </location>
</feature>
<sequence>MAELGLACYSERRYLGLVPNLCHESGHNRLLTSGPPDVPPRNPSMSRLNGRPGGLMGSMDRDDDFEPSCLVRTPSGNVYIPTDIPIKKSPLDYKSNSSCSSPSKMLENHQQKNSDRCSLPFGTPVPVLPVRNNLRRPNSTHFPPSRFQFRKSFTNCSWKRTAIIFIILSVVLLAAVTYMLAANFLDWSYQNAKACSVLVGENTEVLYSKSSAETPQNRSSLNRQRPQQPPSGGRHLNDVARREFYFKTRVRRHVSNPHEFVVEAQSATTTGANQHEHEKSVLTVVPNGLMTGVANEALVGSPFRVALKLNSTDNPRRHPLLFLVPEEPYLRKPDTTPKAPASEKHLDVGDSPDEESLSPINLSDSKSIEVSRIVRQSEVRRNSDVKRPDANKLNNDVRKNILIGRTGRNNSRTLKGFRTHGVELTNLGKNTLNGRNETSPRNEDQSRNQGEEYVEENKTKTYYPFRGSALPKTNVEEERWPNGLRPYATPNHTESATSAGYLSNTLRTSFTTFDPQRTPTATPGMMTTSATTRIGYFVGGQCECSCPCLDAGWVDDSSYSTTQQYQTLQALSELTTQQTNSTEEVTEEDGSTTSENEPTTDSTVVDTTTAWTSDGSTPSTQAELTSETNLGDETPTSQTTDSTTEVDFSTSSEVATSTSTSDFGCPEVTPQPPMILVLEGETVVF</sequence>
<feature type="region of interest" description="Disordered" evidence="1">
    <location>
        <begin position="574"/>
        <end position="671"/>
    </location>
</feature>
<dbReference type="EMBL" id="JAWJWF010000002">
    <property type="protein sequence ID" value="KAK6637700.1"/>
    <property type="molecule type" value="Genomic_DNA"/>
</dbReference>
<feature type="compositionally biased region" description="Low complexity" evidence="1">
    <location>
        <begin position="599"/>
        <end position="614"/>
    </location>
</feature>
<keyword evidence="2" id="KW-1133">Transmembrane helix</keyword>
<feature type="compositionally biased region" description="Polar residues" evidence="1">
    <location>
        <begin position="574"/>
        <end position="583"/>
    </location>
</feature>
<feature type="region of interest" description="Disordered" evidence="1">
    <location>
        <begin position="29"/>
        <end position="48"/>
    </location>
</feature>
<protein>
    <submittedName>
        <fullName evidence="3">Uncharacterized protein</fullName>
    </submittedName>
</protein>
<evidence type="ECO:0000313" key="4">
    <source>
        <dbReference type="Proteomes" id="UP001359485"/>
    </source>
</evidence>
<evidence type="ECO:0000256" key="1">
    <source>
        <dbReference type="SAM" id="MobiDB-lite"/>
    </source>
</evidence>